<feature type="compositionally biased region" description="Low complexity" evidence="1">
    <location>
        <begin position="77"/>
        <end position="101"/>
    </location>
</feature>
<dbReference type="EMBL" id="HBDX01006842">
    <property type="protein sequence ID" value="CAD8225130.1"/>
    <property type="molecule type" value="Transcribed_RNA"/>
</dbReference>
<evidence type="ECO:0000256" key="1">
    <source>
        <dbReference type="SAM" id="MobiDB-lite"/>
    </source>
</evidence>
<name>A0A7R9T500_9CHLO</name>
<protein>
    <submittedName>
        <fullName evidence="2">Uncharacterized protein</fullName>
    </submittedName>
</protein>
<gene>
    <name evidence="2" type="ORF">OLUC0939_LOCUS5870</name>
</gene>
<evidence type="ECO:0000313" key="2">
    <source>
        <dbReference type="EMBL" id="CAD8225130.1"/>
    </source>
</evidence>
<accession>A0A7R9T500</accession>
<dbReference type="AlphaFoldDB" id="A0A7R9T500"/>
<feature type="compositionally biased region" description="Low complexity" evidence="1">
    <location>
        <begin position="25"/>
        <end position="52"/>
    </location>
</feature>
<feature type="compositionally biased region" description="Acidic residues" evidence="1">
    <location>
        <begin position="108"/>
        <end position="119"/>
    </location>
</feature>
<feature type="region of interest" description="Disordered" evidence="1">
    <location>
        <begin position="22"/>
        <end position="127"/>
    </location>
</feature>
<proteinExistence type="predicted"/>
<organism evidence="2">
    <name type="scientific">Ostreococcus sp. 'lucimarinus'</name>
    <dbReference type="NCBI Taxonomy" id="242159"/>
    <lineage>
        <taxon>Eukaryota</taxon>
        <taxon>Viridiplantae</taxon>
        <taxon>Chlorophyta</taxon>
        <taxon>Mamiellophyceae</taxon>
        <taxon>Mamiellales</taxon>
        <taxon>Bathycoccaceae</taxon>
        <taxon>Ostreococcus</taxon>
    </lineage>
</organism>
<feature type="region of interest" description="Disordered" evidence="1">
    <location>
        <begin position="547"/>
        <end position="567"/>
    </location>
</feature>
<sequence>MLRRASTAKDVIGSVRALCERARGRAGTTREATTTTGDDGGFATTTTATARGGAREARATRTDERGTDRRAERAGEALRAGRGTFATWTTAGRRAFATATGSEREGERDDDGEDGDGNVDGDSKTNKHETAHKLIDIPDEVPHDPPLLRSTLVKRRLDVTLACAETVSEAIKIATDSVADGDYPTSSRQVRIMITKIKTKEDIREVFAFMAKMHRIRLAKYEPVATDTPEEAANRSQWGGHMVWREQVALELFNEIRKFDDHEAAVEMVENHASLGVKLTRTVAKQAFFNTYTGPFEYVYRVYEAVRESYGTEDFTMATMIGASLDNRHMDLAREYAVAFKESGAVVPSRTYFKFLKWATRIGEPEHALWANEEHIASIRATLQSRIERMERINAAIEAGTHTHRGAEKLEIPAKWREPDVMPITPFYYVHVVRAHLLNRDVASATRMLDSIPSFEHTTRKQLRTDIHDNTRGFELRTYNVQDQIVAVLADWPRKLYVEENFNGEPSRDELRESMKAAIDGVARDDIKAAFASMDVDAIFDALDGDAQGDSLATEDDQAEEASTSAS</sequence>
<reference evidence="2" key="1">
    <citation type="submission" date="2021-01" db="EMBL/GenBank/DDBJ databases">
        <authorList>
            <person name="Corre E."/>
            <person name="Pelletier E."/>
            <person name="Niang G."/>
            <person name="Scheremetjew M."/>
            <person name="Finn R."/>
            <person name="Kale V."/>
            <person name="Holt S."/>
            <person name="Cochrane G."/>
            <person name="Meng A."/>
            <person name="Brown T."/>
            <person name="Cohen L."/>
        </authorList>
    </citation>
    <scope>NUCLEOTIDE SEQUENCE</scope>
    <source>
        <strain evidence="2">Clade-A-BCC118000</strain>
    </source>
</reference>
<feature type="compositionally biased region" description="Basic and acidic residues" evidence="1">
    <location>
        <begin position="53"/>
        <end position="76"/>
    </location>
</feature>